<dbReference type="AlphaFoldDB" id="A0A512M5Z6"/>
<feature type="compositionally biased region" description="Polar residues" evidence="1">
    <location>
        <begin position="31"/>
        <end position="41"/>
    </location>
</feature>
<name>A0A512M5Z6_9BACT</name>
<reference evidence="2 3" key="1">
    <citation type="submission" date="2019-07" db="EMBL/GenBank/DDBJ databases">
        <title>Whole genome shotgun sequence of Brevifollis gellanilyticus NBRC 108608.</title>
        <authorList>
            <person name="Hosoyama A."/>
            <person name="Uohara A."/>
            <person name="Ohji S."/>
            <person name="Ichikawa N."/>
        </authorList>
    </citation>
    <scope>NUCLEOTIDE SEQUENCE [LARGE SCALE GENOMIC DNA]</scope>
    <source>
        <strain evidence="2 3">NBRC 108608</strain>
    </source>
</reference>
<feature type="region of interest" description="Disordered" evidence="1">
    <location>
        <begin position="17"/>
        <end position="46"/>
    </location>
</feature>
<dbReference type="Proteomes" id="UP000321577">
    <property type="component" value="Unassembled WGS sequence"/>
</dbReference>
<proteinExistence type="predicted"/>
<accession>A0A512M5Z6</accession>
<evidence type="ECO:0000256" key="1">
    <source>
        <dbReference type="SAM" id="MobiDB-lite"/>
    </source>
</evidence>
<organism evidence="2 3">
    <name type="scientific">Brevifollis gellanilyticus</name>
    <dbReference type="NCBI Taxonomy" id="748831"/>
    <lineage>
        <taxon>Bacteria</taxon>
        <taxon>Pseudomonadati</taxon>
        <taxon>Verrucomicrobiota</taxon>
        <taxon>Verrucomicrobiia</taxon>
        <taxon>Verrucomicrobiales</taxon>
        <taxon>Verrucomicrobiaceae</taxon>
    </lineage>
</organism>
<keyword evidence="3" id="KW-1185">Reference proteome</keyword>
<sequence>MTSGTTRLLALSALTGGQCLSDPPKPRQRKVSSLQSTQGNNPPIVKIQSLPKTSVKRSLAALALMAASSAVPAGALDLSATLATAINTTIDFAPADLPIPASQAPHGAVMEMSITESGAFTLRVQFPKFTYRKTGVLIEHESSTPEEPFYTADIPGSGGVAGIHVERYVNGIVGVWWDISDENGGGLLGGYALAPTIRRDGNANYTPAAYNTVFLRAGPILQDGENSTPDDPKLGTGHGSLIVLPSGRSIFAGVLPDGKHVVGSGPLTDFLSVPIMLEASGGKDSLVCNMPTMVIEDTFQWYKSPSTHDPIWPAGGQLGGWVSTAPYTPPASGEYAVRGVYDQPLNATLEFLAADRPGAGTSRDPVPFLSQPFRLKLNHQAVFPAPNAAKLDVNFHPQTGFFTGSVKLPATPPLKPKKVSFSGVVKQYENDSEAEGFYLADPLPGTLDVPQVSGLVRILPYVLPGE</sequence>
<protein>
    <submittedName>
        <fullName evidence="2">Uncharacterized protein</fullName>
    </submittedName>
</protein>
<gene>
    <name evidence="2" type="ORF">BGE01nite_14470</name>
</gene>
<comment type="caution">
    <text evidence="2">The sequence shown here is derived from an EMBL/GenBank/DDBJ whole genome shotgun (WGS) entry which is preliminary data.</text>
</comment>
<evidence type="ECO:0000313" key="3">
    <source>
        <dbReference type="Proteomes" id="UP000321577"/>
    </source>
</evidence>
<dbReference type="EMBL" id="BKAG01000008">
    <property type="protein sequence ID" value="GEP42156.1"/>
    <property type="molecule type" value="Genomic_DNA"/>
</dbReference>
<evidence type="ECO:0000313" key="2">
    <source>
        <dbReference type="EMBL" id="GEP42156.1"/>
    </source>
</evidence>